<evidence type="ECO:0000313" key="8">
    <source>
        <dbReference type="Proteomes" id="UP000664857"/>
    </source>
</evidence>
<feature type="domain" description="Solute-binding protein family 5" evidence="6">
    <location>
        <begin position="85"/>
        <end position="474"/>
    </location>
</feature>
<evidence type="ECO:0000259" key="6">
    <source>
        <dbReference type="Pfam" id="PF00496"/>
    </source>
</evidence>
<dbReference type="PANTHER" id="PTHR30290">
    <property type="entry name" value="PERIPLASMIC BINDING COMPONENT OF ABC TRANSPORTER"/>
    <property type="match status" value="1"/>
</dbReference>
<dbReference type="Gene3D" id="3.10.105.10">
    <property type="entry name" value="Dipeptide-binding Protein, Domain 3"/>
    <property type="match status" value="1"/>
</dbReference>
<dbReference type="SUPFAM" id="SSF53850">
    <property type="entry name" value="Periplasmic binding protein-like II"/>
    <property type="match status" value="1"/>
</dbReference>
<protein>
    <submittedName>
        <fullName evidence="7">Peptide ABC transporter substrate-binding protein</fullName>
    </submittedName>
</protein>
<accession>A0ABS3HQ98</accession>
<organism evidence="7 8">
    <name type="scientific">Candidatus Vagococcus giribetii</name>
    <dbReference type="NCBI Taxonomy" id="2230876"/>
    <lineage>
        <taxon>Bacteria</taxon>
        <taxon>Bacillati</taxon>
        <taxon>Bacillota</taxon>
        <taxon>Bacilli</taxon>
        <taxon>Lactobacillales</taxon>
        <taxon>Enterococcaceae</taxon>
        <taxon>Vagococcus</taxon>
    </lineage>
</organism>
<dbReference type="PROSITE" id="PS51257">
    <property type="entry name" value="PROKAR_LIPOPROTEIN"/>
    <property type="match status" value="1"/>
</dbReference>
<feature type="signal peptide" evidence="5">
    <location>
        <begin position="1"/>
        <end position="20"/>
    </location>
</feature>
<comment type="subcellular location">
    <subcellularLocation>
        <location evidence="1">Cell envelope</location>
    </subcellularLocation>
</comment>
<dbReference type="RefSeq" id="WP_206964724.1">
    <property type="nucleotide sequence ID" value="NZ_JAFLVX010000007.1"/>
</dbReference>
<dbReference type="CDD" id="cd08504">
    <property type="entry name" value="PBP2_OppA"/>
    <property type="match status" value="1"/>
</dbReference>
<dbReference type="Gene3D" id="3.40.190.10">
    <property type="entry name" value="Periplasmic binding protein-like II"/>
    <property type="match status" value="1"/>
</dbReference>
<evidence type="ECO:0000256" key="5">
    <source>
        <dbReference type="SAM" id="SignalP"/>
    </source>
</evidence>
<evidence type="ECO:0000256" key="4">
    <source>
        <dbReference type="ARBA" id="ARBA00022729"/>
    </source>
</evidence>
<dbReference type="Proteomes" id="UP000664857">
    <property type="component" value="Unassembled WGS sequence"/>
</dbReference>
<evidence type="ECO:0000256" key="1">
    <source>
        <dbReference type="ARBA" id="ARBA00004196"/>
    </source>
</evidence>
<comment type="caution">
    <text evidence="7">The sequence shown here is derived from an EMBL/GenBank/DDBJ whole genome shotgun (WGS) entry which is preliminary data.</text>
</comment>
<evidence type="ECO:0000256" key="2">
    <source>
        <dbReference type="ARBA" id="ARBA00005695"/>
    </source>
</evidence>
<sequence length="557" mass="62005">MNYKKMFGTLVLLSSAVLLAACGSDKKSESKDSSSKDGAKTEQVAKFGIPQEIASLDPARATDKVSFGALNQIYEGLYRMDENNKPTPAGAKELAEVSKDGLTYTLKLREESKWTNGEPVMAKDYVYAWQRVVDPETASEYAYLIESVKNGKEIMAGNKKPTDLGIEAVGDYELKITLDNAIPYMDSLLAFPTFFPLNEKSVEGFGKDFANKSETAIYNGPFTLADFDGPGSDVEWKYVKNEDYWDKDAVKMKEVQATVVKEASTALNLYEDGQLDDVIITGELAKQYANDPGFVGDKDGRVVYLDTNKKSKKIGFDNVNLRKALFYSVDNETIVNTVLGDGSTAVNGIVPSSLAVNPETGKDFVEESGKYKTFDEKKAKEYLEKAKKELNQETFSFDILTDDNDSTKKLAEYLQGSFKEVLGIETTVTAVTKPIRLDRTSIEKNDFDLVVTAWGADYSDVSSFLDLFVTGNAYNRGVYSSESYDKLIDEARTTNATKENERWQNYLDAEKILLEEDAAIIPVYQVVEAHLRNPKMSGYISHSAGASYEYKFLEMKE</sequence>
<dbReference type="InterPro" id="IPR000914">
    <property type="entry name" value="SBP_5_dom"/>
</dbReference>
<dbReference type="PIRSF" id="PIRSF002741">
    <property type="entry name" value="MppA"/>
    <property type="match status" value="1"/>
</dbReference>
<dbReference type="Gene3D" id="3.90.76.10">
    <property type="entry name" value="Dipeptide-binding Protein, Domain 1"/>
    <property type="match status" value="1"/>
</dbReference>
<dbReference type="PANTHER" id="PTHR30290:SF10">
    <property type="entry name" value="PERIPLASMIC OLIGOPEPTIDE-BINDING PROTEIN-RELATED"/>
    <property type="match status" value="1"/>
</dbReference>
<proteinExistence type="inferred from homology"/>
<keyword evidence="8" id="KW-1185">Reference proteome</keyword>
<feature type="chain" id="PRO_5046385381" evidence="5">
    <location>
        <begin position="21"/>
        <end position="557"/>
    </location>
</feature>
<name>A0ABS3HQ98_9ENTE</name>
<dbReference type="Pfam" id="PF00496">
    <property type="entry name" value="SBP_bac_5"/>
    <property type="match status" value="1"/>
</dbReference>
<gene>
    <name evidence="7" type="ORF">DOK76_02410</name>
</gene>
<keyword evidence="4 5" id="KW-0732">Signal</keyword>
<dbReference type="EMBL" id="JAFLVX010000007">
    <property type="protein sequence ID" value="MBO0475906.1"/>
    <property type="molecule type" value="Genomic_DNA"/>
</dbReference>
<dbReference type="InterPro" id="IPR039424">
    <property type="entry name" value="SBP_5"/>
</dbReference>
<evidence type="ECO:0000313" key="7">
    <source>
        <dbReference type="EMBL" id="MBO0475906.1"/>
    </source>
</evidence>
<dbReference type="InterPro" id="IPR030678">
    <property type="entry name" value="Peptide/Ni-bd"/>
</dbReference>
<keyword evidence="3" id="KW-0813">Transport</keyword>
<comment type="similarity">
    <text evidence="2">Belongs to the bacterial solute-binding protein 5 family.</text>
</comment>
<evidence type="ECO:0000256" key="3">
    <source>
        <dbReference type="ARBA" id="ARBA00022448"/>
    </source>
</evidence>
<reference evidence="7 8" key="1">
    <citation type="submission" date="2021-03" db="EMBL/GenBank/DDBJ databases">
        <title>Enterococcal diversity collection.</title>
        <authorList>
            <person name="Gilmore M.S."/>
            <person name="Schwartzman J."/>
            <person name="Van Tyne D."/>
            <person name="Martin M."/>
            <person name="Earl A.M."/>
            <person name="Manson A.L."/>
            <person name="Straub T."/>
            <person name="Salamzade R."/>
            <person name="Saavedra J."/>
            <person name="Lebreton F."/>
            <person name="Prichula J."/>
            <person name="Schaufler K."/>
            <person name="Gaca A."/>
            <person name="Sgardioli B."/>
            <person name="Wagenaar J."/>
            <person name="Strong T."/>
        </authorList>
    </citation>
    <scope>NUCLEOTIDE SEQUENCE [LARGE SCALE GENOMIC DNA]</scope>
    <source>
        <strain evidence="7 8">DIV0080</strain>
    </source>
</reference>